<proteinExistence type="predicted"/>
<dbReference type="InterPro" id="IPR007522">
    <property type="entry name" value="CRISPR-assoc_prot_TM1795"/>
</dbReference>
<keyword evidence="1" id="KW-0051">Antiviral defense</keyword>
<sequence length="380" mass="43346">MYHLKLTLRSITPILMYGANKSKPELRATEFKGLMRFWWRAIKASDDIEALKKEEINIFGGITDTKGIKSKVKIFLDSKPGSDSIKNNLQEILRNNNNLAQDKIKSIEYLLYSAVINKYKPKLFGPNTQFDLIINSRCENAFKHAIAALWVLIFFGGVGSRSRRGGGNLYVEKVQGETYGLHFIPQANSSEELATWLKENFTIIKKIISPSHKSCTSYSNLNFSRFIVSSNNFDSFQEAMADIGARYKDFRFEHKNSISSGNLGLPVVHGIRIKKISKVIGKKGDIEFCRRASPLILKILNSQGKYYWMALRLTGEFLPKGAQLVWGNNYSKPSEENLDKFWNSLKKTNDNDADNLEYKLEYTLDPNLESKKVIKEKAQN</sequence>
<dbReference type="RefSeq" id="WP_091351331.1">
    <property type="nucleotide sequence ID" value="NZ_FOIF01000054.1"/>
</dbReference>
<evidence type="ECO:0000313" key="3">
    <source>
        <dbReference type="EMBL" id="SET12871.1"/>
    </source>
</evidence>
<dbReference type="STRING" id="1120990.SAMN03080614_10542"/>
<gene>
    <name evidence="3" type="ORF">SAMN03080614_10542</name>
</gene>
<reference evidence="4" key="1">
    <citation type="submission" date="2016-10" db="EMBL/GenBank/DDBJ databases">
        <authorList>
            <person name="Varghese N."/>
            <person name="Submissions S."/>
        </authorList>
    </citation>
    <scope>NUCLEOTIDE SEQUENCE [LARGE SCALE GENOMIC DNA]</scope>
    <source>
        <strain evidence="4">DSM 13577</strain>
    </source>
</reference>
<protein>
    <submittedName>
        <fullName evidence="3">CRISPR-associated protein Cmr1</fullName>
    </submittedName>
</protein>
<dbReference type="OrthoDB" id="190500at2"/>
<dbReference type="AlphaFoldDB" id="A0A1I0C0G1"/>
<evidence type="ECO:0000256" key="1">
    <source>
        <dbReference type="ARBA" id="ARBA00023118"/>
    </source>
</evidence>
<evidence type="ECO:0000313" key="4">
    <source>
        <dbReference type="Proteomes" id="UP000243819"/>
    </source>
</evidence>
<dbReference type="Proteomes" id="UP000243819">
    <property type="component" value="Unassembled WGS sequence"/>
</dbReference>
<dbReference type="NCBIfam" id="TIGR01894">
    <property type="entry name" value="cas_TM1795_cmr1"/>
    <property type="match status" value="1"/>
</dbReference>
<dbReference type="Pfam" id="PF03787">
    <property type="entry name" value="RAMPs"/>
    <property type="match status" value="1"/>
</dbReference>
<evidence type="ECO:0000259" key="2">
    <source>
        <dbReference type="Pfam" id="PF03787"/>
    </source>
</evidence>
<dbReference type="EMBL" id="FOIF01000054">
    <property type="protein sequence ID" value="SET12871.1"/>
    <property type="molecule type" value="Genomic_DNA"/>
</dbReference>
<organism evidence="3 4">
    <name type="scientific">Anaerobranca gottschalkii DSM 13577</name>
    <dbReference type="NCBI Taxonomy" id="1120990"/>
    <lineage>
        <taxon>Bacteria</taxon>
        <taxon>Bacillati</taxon>
        <taxon>Bacillota</taxon>
        <taxon>Clostridia</taxon>
        <taxon>Eubacteriales</taxon>
        <taxon>Proteinivoracaceae</taxon>
        <taxon>Anaerobranca</taxon>
    </lineage>
</organism>
<dbReference type="GO" id="GO:0051607">
    <property type="term" value="P:defense response to virus"/>
    <property type="evidence" value="ECO:0007669"/>
    <property type="project" value="UniProtKB-KW"/>
</dbReference>
<name>A0A1I0C0G1_9FIRM</name>
<keyword evidence="4" id="KW-1185">Reference proteome</keyword>
<dbReference type="InterPro" id="IPR005537">
    <property type="entry name" value="RAMP_III_fam"/>
</dbReference>
<feature type="domain" description="CRISPR type III-associated protein" evidence="2">
    <location>
        <begin position="7"/>
        <end position="169"/>
    </location>
</feature>
<accession>A0A1I0C0G1</accession>